<feature type="compositionally biased region" description="Polar residues" evidence="1">
    <location>
        <begin position="203"/>
        <end position="222"/>
    </location>
</feature>
<dbReference type="Proteomes" id="UP000481861">
    <property type="component" value="Unassembled WGS sequence"/>
</dbReference>
<organism evidence="2 3">
    <name type="scientific">Massariosphaeria phaeospora</name>
    <dbReference type="NCBI Taxonomy" id="100035"/>
    <lineage>
        <taxon>Eukaryota</taxon>
        <taxon>Fungi</taxon>
        <taxon>Dikarya</taxon>
        <taxon>Ascomycota</taxon>
        <taxon>Pezizomycotina</taxon>
        <taxon>Dothideomycetes</taxon>
        <taxon>Pleosporomycetidae</taxon>
        <taxon>Pleosporales</taxon>
        <taxon>Pleosporales incertae sedis</taxon>
        <taxon>Massariosphaeria</taxon>
    </lineage>
</organism>
<sequence>MDRAYGRDQHCFVCGREPSIGFLYVCRQDCPPCSLASTHQTDDSDASKSTLRRELEHVGLSESVILTAERGEYTNAQLSKLKTQKLELKQIIADADQAKLINNVVAKMNKSASVPPNHDGASSSTPAQETVPPAPPGCHFKACHTCRPYYRDRIYISFKAVLSAEFIPMTPKDVAVLPTKPAETMRTIGLLPATPPRIDSHENSPSTLLASSTDPSTKTDVTASRDSMLTFKTTQSDMDELSAMRHPRRRFYNLGHRSSGDIARSLNRMPFFSRPGIRYAIQGIFHPSRDSSSSGSNITLPLARTGTVRELSTTSVMGEFDIGSLRRVRRQKERNDFKNGTYQGGFEGVAVPSWPQRTTSAESGGGAERSFDDDSASDFTVYSCVSEGSEVEVDGGVALTGEAVETHTPDILSDAALAHAKAMAQAEADEDNEQQGADSIMAQV</sequence>
<evidence type="ECO:0000313" key="3">
    <source>
        <dbReference type="Proteomes" id="UP000481861"/>
    </source>
</evidence>
<feature type="region of interest" description="Disordered" evidence="1">
    <location>
        <begin position="111"/>
        <end position="132"/>
    </location>
</feature>
<dbReference type="OrthoDB" id="4776522at2759"/>
<dbReference type="EMBL" id="JAADJZ010000007">
    <property type="protein sequence ID" value="KAF2873519.1"/>
    <property type="molecule type" value="Genomic_DNA"/>
</dbReference>
<feature type="region of interest" description="Disordered" evidence="1">
    <location>
        <begin position="193"/>
        <end position="222"/>
    </location>
</feature>
<comment type="caution">
    <text evidence="2">The sequence shown here is derived from an EMBL/GenBank/DDBJ whole genome shotgun (WGS) entry which is preliminary data.</text>
</comment>
<gene>
    <name evidence="2" type="ORF">BDV95DRAFT_488918</name>
</gene>
<feature type="region of interest" description="Disordered" evidence="1">
    <location>
        <begin position="348"/>
        <end position="374"/>
    </location>
</feature>
<reference evidence="2 3" key="1">
    <citation type="submission" date="2020-01" db="EMBL/GenBank/DDBJ databases">
        <authorList>
            <consortium name="DOE Joint Genome Institute"/>
            <person name="Haridas S."/>
            <person name="Albert R."/>
            <person name="Binder M."/>
            <person name="Bloem J."/>
            <person name="Labutti K."/>
            <person name="Salamov A."/>
            <person name="Andreopoulos B."/>
            <person name="Baker S.E."/>
            <person name="Barry K."/>
            <person name="Bills G."/>
            <person name="Bluhm B.H."/>
            <person name="Cannon C."/>
            <person name="Castanera R."/>
            <person name="Culley D.E."/>
            <person name="Daum C."/>
            <person name="Ezra D."/>
            <person name="Gonzalez J.B."/>
            <person name="Henrissat B."/>
            <person name="Kuo A."/>
            <person name="Liang C."/>
            <person name="Lipzen A."/>
            <person name="Lutzoni F."/>
            <person name="Magnuson J."/>
            <person name="Mondo S."/>
            <person name="Nolan M."/>
            <person name="Ohm R."/>
            <person name="Pangilinan J."/>
            <person name="Park H.-J.H."/>
            <person name="Ramirez L."/>
            <person name="Alfaro M."/>
            <person name="Sun H."/>
            <person name="Tritt A."/>
            <person name="Yoshinaga Y."/>
            <person name="Zwiers L.-H.L."/>
            <person name="Turgeon B.G."/>
            <person name="Goodwin S.B."/>
            <person name="Spatafora J.W."/>
            <person name="Crous P.W."/>
            <person name="Grigoriev I.V."/>
        </authorList>
    </citation>
    <scope>NUCLEOTIDE SEQUENCE [LARGE SCALE GENOMIC DNA]</scope>
    <source>
        <strain evidence="2 3">CBS 611.86</strain>
    </source>
</reference>
<dbReference type="AlphaFoldDB" id="A0A7C8MBA9"/>
<keyword evidence="3" id="KW-1185">Reference proteome</keyword>
<protein>
    <submittedName>
        <fullName evidence="2">Uncharacterized protein</fullName>
    </submittedName>
</protein>
<accession>A0A7C8MBA9</accession>
<evidence type="ECO:0000313" key="2">
    <source>
        <dbReference type="EMBL" id="KAF2873519.1"/>
    </source>
</evidence>
<name>A0A7C8MBA9_9PLEO</name>
<feature type="compositionally biased region" description="Polar residues" evidence="1">
    <location>
        <begin position="111"/>
        <end position="128"/>
    </location>
</feature>
<evidence type="ECO:0000256" key="1">
    <source>
        <dbReference type="SAM" id="MobiDB-lite"/>
    </source>
</evidence>
<proteinExistence type="predicted"/>
<feature type="region of interest" description="Disordered" evidence="1">
    <location>
        <begin position="422"/>
        <end position="444"/>
    </location>
</feature>